<dbReference type="Proteomes" id="UP000823775">
    <property type="component" value="Unassembled WGS sequence"/>
</dbReference>
<reference evidence="1 2" key="1">
    <citation type="journal article" date="2021" name="BMC Genomics">
        <title>Datura genome reveals duplications of psychoactive alkaloid biosynthetic genes and high mutation rate following tissue culture.</title>
        <authorList>
            <person name="Rajewski A."/>
            <person name="Carter-House D."/>
            <person name="Stajich J."/>
            <person name="Litt A."/>
        </authorList>
    </citation>
    <scope>NUCLEOTIDE SEQUENCE [LARGE SCALE GENOMIC DNA]</scope>
    <source>
        <strain evidence="1">AR-01</strain>
    </source>
</reference>
<sequence length="194" mass="21351">MAFADKVQPPAGLNPSSYQPTYATFKCGKKLYMIDFLRIARRVLKGALIVFADLILKQIKKAMGESSQCTNKAANEVFMMVHNLCKRKGQVQLGMSRSMDAFGEGNDVAHDPKSVKKVTIAGINSQHTQLVDSNISASTNKKLLRGDTSVDGGKNLMHTCGDIVSSTQSTVLASSQVNDVPKFQYLLMINWEYR</sequence>
<proteinExistence type="predicted"/>
<evidence type="ECO:0000313" key="1">
    <source>
        <dbReference type="EMBL" id="MCD7456702.1"/>
    </source>
</evidence>
<evidence type="ECO:0000313" key="2">
    <source>
        <dbReference type="Proteomes" id="UP000823775"/>
    </source>
</evidence>
<gene>
    <name evidence="1" type="ORF">HAX54_032813</name>
</gene>
<accession>A0ABS8SCU7</accession>
<protein>
    <submittedName>
        <fullName evidence="1">Uncharacterized protein</fullName>
    </submittedName>
</protein>
<keyword evidence="2" id="KW-1185">Reference proteome</keyword>
<comment type="caution">
    <text evidence="1">The sequence shown here is derived from an EMBL/GenBank/DDBJ whole genome shotgun (WGS) entry which is preliminary data.</text>
</comment>
<organism evidence="1 2">
    <name type="scientific">Datura stramonium</name>
    <name type="common">Jimsonweed</name>
    <name type="synonym">Common thornapple</name>
    <dbReference type="NCBI Taxonomy" id="4076"/>
    <lineage>
        <taxon>Eukaryota</taxon>
        <taxon>Viridiplantae</taxon>
        <taxon>Streptophyta</taxon>
        <taxon>Embryophyta</taxon>
        <taxon>Tracheophyta</taxon>
        <taxon>Spermatophyta</taxon>
        <taxon>Magnoliopsida</taxon>
        <taxon>eudicotyledons</taxon>
        <taxon>Gunneridae</taxon>
        <taxon>Pentapetalae</taxon>
        <taxon>asterids</taxon>
        <taxon>lamiids</taxon>
        <taxon>Solanales</taxon>
        <taxon>Solanaceae</taxon>
        <taxon>Solanoideae</taxon>
        <taxon>Datureae</taxon>
        <taxon>Datura</taxon>
    </lineage>
</organism>
<dbReference type="EMBL" id="JACEIK010000419">
    <property type="protein sequence ID" value="MCD7456702.1"/>
    <property type="molecule type" value="Genomic_DNA"/>
</dbReference>
<name>A0ABS8SCU7_DATST</name>